<reference evidence="1 2" key="1">
    <citation type="submission" date="2019-06" db="EMBL/GenBank/DDBJ databases">
        <title>Draft genomes of female and male turbot (Scophthalmus maximus).</title>
        <authorList>
            <person name="Xu H."/>
            <person name="Xu X.-W."/>
            <person name="Shao C."/>
            <person name="Chen S."/>
        </authorList>
    </citation>
    <scope>NUCLEOTIDE SEQUENCE [LARGE SCALE GENOMIC DNA]</scope>
    <source>
        <strain evidence="1">Ysfricsl-2016a</strain>
        <tissue evidence="1">Blood</tissue>
    </source>
</reference>
<evidence type="ECO:0000313" key="1">
    <source>
        <dbReference type="EMBL" id="KAF0022184.1"/>
    </source>
</evidence>
<organism evidence="1 2">
    <name type="scientific">Scophthalmus maximus</name>
    <name type="common">Turbot</name>
    <name type="synonym">Psetta maxima</name>
    <dbReference type="NCBI Taxonomy" id="52904"/>
    <lineage>
        <taxon>Eukaryota</taxon>
        <taxon>Metazoa</taxon>
        <taxon>Chordata</taxon>
        <taxon>Craniata</taxon>
        <taxon>Vertebrata</taxon>
        <taxon>Euteleostomi</taxon>
        <taxon>Actinopterygii</taxon>
        <taxon>Neopterygii</taxon>
        <taxon>Teleostei</taxon>
        <taxon>Neoteleostei</taxon>
        <taxon>Acanthomorphata</taxon>
        <taxon>Carangaria</taxon>
        <taxon>Pleuronectiformes</taxon>
        <taxon>Pleuronectoidei</taxon>
        <taxon>Scophthalmidae</taxon>
        <taxon>Scophthalmus</taxon>
    </lineage>
</organism>
<dbReference type="Proteomes" id="UP000438429">
    <property type="component" value="Unassembled WGS sequence"/>
</dbReference>
<dbReference type="EMBL" id="VEVO01000051">
    <property type="protein sequence ID" value="KAF0022184.1"/>
    <property type="molecule type" value="Genomic_DNA"/>
</dbReference>
<sequence>MTLRRRMQQMTQGTALWKMDESWTDPRFCKDGDSSDDECIPFLQLRVGGAASKVGNIEQLPEISMDETVLDVAVPNPTDDQMTDATDHLKPILTELLG</sequence>
<gene>
    <name evidence="1" type="ORF">F2P81_025563</name>
</gene>
<comment type="caution">
    <text evidence="1">The sequence shown here is derived from an EMBL/GenBank/DDBJ whole genome shotgun (WGS) entry which is preliminary data.</text>
</comment>
<evidence type="ECO:0000313" key="2">
    <source>
        <dbReference type="Proteomes" id="UP000438429"/>
    </source>
</evidence>
<name>A0A6A4RUF5_SCOMX</name>
<accession>A0A6A4RUF5</accession>
<proteinExistence type="predicted"/>
<protein>
    <submittedName>
        <fullName evidence="1">Uncharacterized protein</fullName>
    </submittedName>
</protein>
<dbReference type="AlphaFoldDB" id="A0A6A4RUF5"/>